<dbReference type="EMBL" id="AHJG01000249">
    <property type="protein sequence ID" value="EPA04820.1"/>
    <property type="molecule type" value="Genomic_DNA"/>
</dbReference>
<evidence type="ECO:0000313" key="3">
    <source>
        <dbReference type="EMBL" id="EPA04820.1"/>
    </source>
</evidence>
<evidence type="ECO:0000313" key="4">
    <source>
        <dbReference type="Proteomes" id="UP000014065"/>
    </source>
</evidence>
<keyword evidence="1" id="KW-0732">Signal</keyword>
<dbReference type="PANTHER" id="PTHR10199:SF119">
    <property type="entry name" value="RE20510P"/>
    <property type="match status" value="1"/>
</dbReference>
<evidence type="ECO:0000256" key="1">
    <source>
        <dbReference type="ARBA" id="ARBA00022729"/>
    </source>
</evidence>
<dbReference type="Gene3D" id="4.10.1080.10">
    <property type="entry name" value="TSP type-3 repeat"/>
    <property type="match status" value="2"/>
</dbReference>
<dbReference type="GO" id="GO:0005509">
    <property type="term" value="F:calcium ion binding"/>
    <property type="evidence" value="ECO:0007669"/>
    <property type="project" value="InterPro"/>
</dbReference>
<dbReference type="SUPFAM" id="SSF103647">
    <property type="entry name" value="TSP type-3 repeat"/>
    <property type="match status" value="1"/>
</dbReference>
<dbReference type="InterPro" id="IPR028974">
    <property type="entry name" value="TSP_type-3_rpt"/>
</dbReference>
<proteinExistence type="predicted"/>
<accession>S2E0D3</accession>
<feature type="non-terminal residue" evidence="3">
    <location>
        <position position="159"/>
    </location>
</feature>
<dbReference type="AlphaFoldDB" id="S2E0D3"/>
<keyword evidence="2" id="KW-0106">Calcium</keyword>
<dbReference type="PANTHER" id="PTHR10199">
    <property type="entry name" value="THROMBOSPONDIN"/>
    <property type="match status" value="1"/>
</dbReference>
<dbReference type="Pfam" id="PF02412">
    <property type="entry name" value="TSP_3"/>
    <property type="match status" value="4"/>
</dbReference>
<protein>
    <submittedName>
        <fullName evidence="3">Thrombospondin type 3 repeat protein</fullName>
    </submittedName>
</protein>
<dbReference type="RefSeq" id="WP_010194181.1">
    <property type="nucleotide sequence ID" value="NZ_AHJG01000249.1"/>
</dbReference>
<sequence>MKQYIILGILTLIISTIGVFQSNAYGVQDNDHDGVPNDLDQCPHLKEDYLGVVDGCPSKFVPWYDVDSDGIPDDIDVCPTVRETFNKFQDDDGCPDISSYASKETADTDNDGIADFIDSCPTQPETFNGYQDTDGCPDKFTSTLDTDGDGIPDVVDACP</sequence>
<organism evidence="3 4">
    <name type="scientific">Candidatus Nitrosarchaeum limnium BG20</name>
    <dbReference type="NCBI Taxonomy" id="859192"/>
    <lineage>
        <taxon>Archaea</taxon>
        <taxon>Nitrososphaerota</taxon>
        <taxon>Nitrososphaeria</taxon>
        <taxon>Nitrosopumilales</taxon>
        <taxon>Nitrosopumilaceae</taxon>
        <taxon>Nitrosarchaeum</taxon>
    </lineage>
</organism>
<evidence type="ECO:0000256" key="2">
    <source>
        <dbReference type="ARBA" id="ARBA00022837"/>
    </source>
</evidence>
<dbReference type="Proteomes" id="UP000014065">
    <property type="component" value="Unassembled WGS sequence"/>
</dbReference>
<dbReference type="OrthoDB" id="2442at2157"/>
<keyword evidence="4" id="KW-1185">Reference proteome</keyword>
<reference evidence="3 4" key="1">
    <citation type="journal article" date="2012" name="J. Bacteriol.">
        <title>Genome Sequence of "Candidatus Nitrosoarchaeum limnia" BG20, a Low-Salinity Ammonia-Oxidizing Archaeon from the San Francisco Bay Estuary.</title>
        <authorList>
            <person name="Mosier A.C."/>
            <person name="Allen E.E."/>
            <person name="Kim M."/>
            <person name="Ferriera S."/>
            <person name="Francis C.A."/>
        </authorList>
    </citation>
    <scope>NUCLEOTIDE SEQUENCE [LARGE SCALE GENOMIC DNA]</scope>
    <source>
        <strain evidence="3 4">BG20</strain>
    </source>
</reference>
<name>S2E0D3_9ARCH</name>
<comment type="caution">
    <text evidence="3">The sequence shown here is derived from an EMBL/GenBank/DDBJ whole genome shotgun (WGS) entry which is preliminary data.</text>
</comment>
<gene>
    <name evidence="3" type="ORF">BG20_I2551</name>
</gene>
<dbReference type="GO" id="GO:0007155">
    <property type="term" value="P:cell adhesion"/>
    <property type="evidence" value="ECO:0007669"/>
    <property type="project" value="InterPro"/>
</dbReference>
<dbReference type="InterPro" id="IPR003367">
    <property type="entry name" value="Thrombospondin_3-like_rpt"/>
</dbReference>